<feature type="binding site" evidence="12">
    <location>
        <begin position="35"/>
        <end position="42"/>
    </location>
    <ligand>
        <name>ATP</name>
        <dbReference type="ChEBI" id="CHEBI:30616"/>
    </ligand>
</feature>
<dbReference type="InterPro" id="IPR014016">
    <property type="entry name" value="UvrD-like_ATP-bd"/>
</dbReference>
<organism evidence="16 17">
    <name type="scientific">Corallococcus llansteffanensis</name>
    <dbReference type="NCBI Taxonomy" id="2316731"/>
    <lineage>
        <taxon>Bacteria</taxon>
        <taxon>Pseudomonadati</taxon>
        <taxon>Myxococcota</taxon>
        <taxon>Myxococcia</taxon>
        <taxon>Myxococcales</taxon>
        <taxon>Cystobacterineae</taxon>
        <taxon>Myxococcaceae</taxon>
        <taxon>Corallococcus</taxon>
    </lineage>
</organism>
<keyword evidence="4 12" id="KW-0347">Helicase</keyword>
<evidence type="ECO:0000256" key="12">
    <source>
        <dbReference type="PROSITE-ProRule" id="PRU00560"/>
    </source>
</evidence>
<evidence type="ECO:0000256" key="13">
    <source>
        <dbReference type="SAM" id="MobiDB-lite"/>
    </source>
</evidence>
<keyword evidence="3 12" id="KW-0378">Hydrolase</keyword>
<keyword evidence="7" id="KW-0413">Isomerase</keyword>
<dbReference type="PANTHER" id="PTHR11070:SF2">
    <property type="entry name" value="ATP-DEPENDENT DNA HELICASE SRS2"/>
    <property type="match status" value="1"/>
</dbReference>
<keyword evidence="6" id="KW-0238">DNA-binding</keyword>
<dbReference type="EC" id="5.6.2.4" evidence="9"/>
<dbReference type="Pfam" id="PF21196">
    <property type="entry name" value="PcrA_UvrD_tudor"/>
    <property type="match status" value="1"/>
</dbReference>
<evidence type="ECO:0000256" key="8">
    <source>
        <dbReference type="ARBA" id="ARBA00034617"/>
    </source>
</evidence>
<dbReference type="Gene3D" id="1.10.10.160">
    <property type="match status" value="1"/>
</dbReference>
<evidence type="ECO:0000256" key="3">
    <source>
        <dbReference type="ARBA" id="ARBA00022801"/>
    </source>
</evidence>
<dbReference type="GO" id="GO:0016887">
    <property type="term" value="F:ATP hydrolysis activity"/>
    <property type="evidence" value="ECO:0007669"/>
    <property type="project" value="RHEA"/>
</dbReference>
<dbReference type="PROSITE" id="PS51198">
    <property type="entry name" value="UVRD_HELICASE_ATP_BIND"/>
    <property type="match status" value="1"/>
</dbReference>
<keyword evidence="5 12" id="KW-0067">ATP-binding</keyword>
<dbReference type="Proteomes" id="UP000272888">
    <property type="component" value="Unassembled WGS sequence"/>
</dbReference>
<sequence>METPVNAHESALLEDLNPPQADAVLHGDGPLLVLSGAGSGKTRVITRRVAHLVKVRRVFPWRILAVTFTNKAAREMRERLTALLGAQANDLVVSTFHSAAAMILRREAEHVGLTRSFVIYDDGDQMSLVKRAMRDAGVDPVMQPREILHRIDQEKNAARLPDDMRVENDDLRGAIVQRVYRVYQRLLRAANAVDFGDLLLLLVKLFRDQPAVLDRYRTRFTHVLVDEFQDTNPVQYALLRQLAPPPSANLVVVGDDDQSIYRWRGADVDNILNFPLQYPGAKVVKLEQNYRSDQNILTAAHEVISKNTRRMAKKLWSERPKGENLELMLHRDERAEAQEVARRILALQREGFIKFSSMAVFYRTNAQSRVLEEALRLARVPYTLVSGRSFYDRAEVRDASAYLRLMVNPRSDADLLRVLNVPARGIGDTTEERLTDFANEQGLSLYEALAERQRIPALNAAAQKRLGGFHQLLVSLHGFAQTAKDAAGAVDQMLKETKLVETLVADGSDESLTRAENLKELLGAAQEFDLKRASDSVASAMAAEAREEEAPEGVDSAPLTADVPPLQAFLEQISLVGEADAEVREGRVALMTLHAAKGLEFDAVFLTGMEDSVFPHSRALKSEEPDGGEEMAEERRLCYVGFTRARKRLFVSLAQCRSLFGELKYNPPSRFLADVPQALFGFKENDLPAPPRPAAMAPRRRAWDDDETGPRVDRSYSQASSDMEAVSGDVRGMRVRHEQFGSGRIVSTDGSGPNAKVTVEFGGDVGLKRVIARFLIPG</sequence>
<proteinExistence type="inferred from homology"/>
<gene>
    <name evidence="16" type="ORF">D7V93_08645</name>
</gene>
<evidence type="ECO:0000256" key="9">
    <source>
        <dbReference type="ARBA" id="ARBA00034808"/>
    </source>
</evidence>
<keyword evidence="17" id="KW-1185">Reference proteome</keyword>
<comment type="catalytic activity">
    <reaction evidence="8">
        <text>Couples ATP hydrolysis with the unwinding of duplex DNA by translocating in the 3'-5' direction.</text>
        <dbReference type="EC" id="5.6.2.4"/>
    </reaction>
</comment>
<dbReference type="GO" id="GO:0005524">
    <property type="term" value="F:ATP binding"/>
    <property type="evidence" value="ECO:0007669"/>
    <property type="project" value="UniProtKB-UniRule"/>
</dbReference>
<comment type="similarity">
    <text evidence="1">Belongs to the helicase family. UvrD subfamily.</text>
</comment>
<evidence type="ECO:0000259" key="15">
    <source>
        <dbReference type="PROSITE" id="PS51217"/>
    </source>
</evidence>
<dbReference type="PROSITE" id="PS51217">
    <property type="entry name" value="UVRD_HELICASE_CTER"/>
    <property type="match status" value="1"/>
</dbReference>
<evidence type="ECO:0000256" key="5">
    <source>
        <dbReference type="ARBA" id="ARBA00022840"/>
    </source>
</evidence>
<dbReference type="PANTHER" id="PTHR11070">
    <property type="entry name" value="UVRD / RECB / PCRA DNA HELICASE FAMILY MEMBER"/>
    <property type="match status" value="1"/>
</dbReference>
<evidence type="ECO:0000256" key="10">
    <source>
        <dbReference type="ARBA" id="ARBA00034923"/>
    </source>
</evidence>
<evidence type="ECO:0000256" key="11">
    <source>
        <dbReference type="ARBA" id="ARBA00048988"/>
    </source>
</evidence>
<comment type="caution">
    <text evidence="16">The sequence shown here is derived from an EMBL/GenBank/DDBJ whole genome shotgun (WGS) entry which is preliminary data.</text>
</comment>
<evidence type="ECO:0000256" key="4">
    <source>
        <dbReference type="ARBA" id="ARBA00022806"/>
    </source>
</evidence>
<accession>A0A3A8Q4C0</accession>
<evidence type="ECO:0000313" key="17">
    <source>
        <dbReference type="Proteomes" id="UP000272888"/>
    </source>
</evidence>
<name>A0A3A8Q4C0_9BACT</name>
<evidence type="ECO:0000256" key="6">
    <source>
        <dbReference type="ARBA" id="ARBA00023125"/>
    </source>
</evidence>
<dbReference type="GO" id="GO:0043138">
    <property type="term" value="F:3'-5' DNA helicase activity"/>
    <property type="evidence" value="ECO:0007669"/>
    <property type="project" value="UniProtKB-EC"/>
</dbReference>
<comment type="catalytic activity">
    <reaction evidence="11">
        <text>ATP + H2O = ADP + phosphate + H(+)</text>
        <dbReference type="Rhea" id="RHEA:13065"/>
        <dbReference type="ChEBI" id="CHEBI:15377"/>
        <dbReference type="ChEBI" id="CHEBI:15378"/>
        <dbReference type="ChEBI" id="CHEBI:30616"/>
        <dbReference type="ChEBI" id="CHEBI:43474"/>
        <dbReference type="ChEBI" id="CHEBI:456216"/>
        <dbReference type="EC" id="5.6.2.4"/>
    </reaction>
</comment>
<dbReference type="InterPro" id="IPR013986">
    <property type="entry name" value="DExx_box_DNA_helicase_dom_sf"/>
</dbReference>
<dbReference type="GO" id="GO:0005829">
    <property type="term" value="C:cytosol"/>
    <property type="evidence" value="ECO:0007669"/>
    <property type="project" value="TreeGrafter"/>
</dbReference>
<feature type="domain" description="UvrD-like helicase ATP-binding" evidence="14">
    <location>
        <begin position="14"/>
        <end position="293"/>
    </location>
</feature>
<evidence type="ECO:0000256" key="1">
    <source>
        <dbReference type="ARBA" id="ARBA00009922"/>
    </source>
</evidence>
<dbReference type="Gene3D" id="1.10.486.10">
    <property type="entry name" value="PCRA, domain 4"/>
    <property type="match status" value="1"/>
</dbReference>
<dbReference type="EMBL" id="RAWB01000062">
    <property type="protein sequence ID" value="RKH63553.1"/>
    <property type="molecule type" value="Genomic_DNA"/>
</dbReference>
<dbReference type="CDD" id="cd17932">
    <property type="entry name" value="DEXQc_UvrD"/>
    <property type="match status" value="1"/>
</dbReference>
<evidence type="ECO:0000313" key="16">
    <source>
        <dbReference type="EMBL" id="RKH63553.1"/>
    </source>
</evidence>
<keyword evidence="2 12" id="KW-0547">Nucleotide-binding</keyword>
<dbReference type="CDD" id="cd18807">
    <property type="entry name" value="SF1_C_UvrD"/>
    <property type="match status" value="1"/>
</dbReference>
<dbReference type="Pfam" id="PF00580">
    <property type="entry name" value="UvrD-helicase"/>
    <property type="match status" value="1"/>
</dbReference>
<dbReference type="Gene3D" id="3.40.50.300">
    <property type="entry name" value="P-loop containing nucleotide triphosphate hydrolases"/>
    <property type="match status" value="2"/>
</dbReference>
<feature type="region of interest" description="Disordered" evidence="13">
    <location>
        <begin position="684"/>
        <end position="723"/>
    </location>
</feature>
<evidence type="ECO:0000259" key="14">
    <source>
        <dbReference type="PROSITE" id="PS51198"/>
    </source>
</evidence>
<evidence type="ECO:0000256" key="7">
    <source>
        <dbReference type="ARBA" id="ARBA00023235"/>
    </source>
</evidence>
<dbReference type="AlphaFoldDB" id="A0A3A8Q4C0"/>
<reference evidence="17" key="1">
    <citation type="submission" date="2018-09" db="EMBL/GenBank/DDBJ databases">
        <authorList>
            <person name="Livingstone P.G."/>
            <person name="Whitworth D.E."/>
        </authorList>
    </citation>
    <scope>NUCLEOTIDE SEQUENCE [LARGE SCALE GENOMIC DNA]</scope>
    <source>
        <strain evidence="17">CA051B</strain>
    </source>
</reference>
<dbReference type="SUPFAM" id="SSF52540">
    <property type="entry name" value="P-loop containing nucleoside triphosphate hydrolases"/>
    <property type="match status" value="1"/>
</dbReference>
<dbReference type="InterPro" id="IPR000212">
    <property type="entry name" value="DNA_helicase_UvrD/REP"/>
</dbReference>
<dbReference type="InterPro" id="IPR014017">
    <property type="entry name" value="DNA_helicase_UvrD-like_C"/>
</dbReference>
<evidence type="ECO:0000256" key="2">
    <source>
        <dbReference type="ARBA" id="ARBA00022741"/>
    </source>
</evidence>
<feature type="domain" description="UvrD-like helicase C-terminal" evidence="15">
    <location>
        <begin position="294"/>
        <end position="598"/>
    </location>
</feature>
<dbReference type="GO" id="GO:0000725">
    <property type="term" value="P:recombinational repair"/>
    <property type="evidence" value="ECO:0007669"/>
    <property type="project" value="TreeGrafter"/>
</dbReference>
<protein>
    <recommendedName>
        <fullName evidence="9">DNA 3'-5' helicase</fullName>
        <ecNumber evidence="9">5.6.2.4</ecNumber>
    </recommendedName>
    <alternativeName>
        <fullName evidence="10">DNA 3'-5' helicase II</fullName>
    </alternativeName>
</protein>
<dbReference type="InterPro" id="IPR027417">
    <property type="entry name" value="P-loop_NTPase"/>
</dbReference>
<dbReference type="Pfam" id="PF13361">
    <property type="entry name" value="UvrD_C"/>
    <property type="match status" value="1"/>
</dbReference>
<dbReference type="GO" id="GO:0003677">
    <property type="term" value="F:DNA binding"/>
    <property type="evidence" value="ECO:0007669"/>
    <property type="project" value="UniProtKB-KW"/>
</dbReference>